<protein>
    <recommendedName>
        <fullName evidence="3">RNase H type-1 domain-containing protein</fullName>
    </recommendedName>
</protein>
<dbReference type="Proteomes" id="UP000026915">
    <property type="component" value="Chromosome 9"/>
</dbReference>
<dbReference type="EMBL" id="CM001887">
    <property type="protein sequence ID" value="EOY32734.1"/>
    <property type="molecule type" value="Genomic_DNA"/>
</dbReference>
<gene>
    <name evidence="1" type="ORF">TCM_040758</name>
</gene>
<reference evidence="1 2" key="1">
    <citation type="journal article" date="2013" name="Genome Biol.">
        <title>The genome sequence of the most widely cultivated cacao type and its use to identify candidate genes regulating pod color.</title>
        <authorList>
            <person name="Motamayor J.C."/>
            <person name="Mockaitis K."/>
            <person name="Schmutz J."/>
            <person name="Haiminen N."/>
            <person name="Iii D.L."/>
            <person name="Cornejo O."/>
            <person name="Findley S.D."/>
            <person name="Zheng P."/>
            <person name="Utro F."/>
            <person name="Royaert S."/>
            <person name="Saski C."/>
            <person name="Jenkins J."/>
            <person name="Podicheti R."/>
            <person name="Zhao M."/>
            <person name="Scheffler B.E."/>
            <person name="Stack J.C."/>
            <person name="Feltus F.A."/>
            <person name="Mustiga G.M."/>
            <person name="Amores F."/>
            <person name="Phillips W."/>
            <person name="Marelli J.P."/>
            <person name="May G.D."/>
            <person name="Shapiro H."/>
            <person name="Ma J."/>
            <person name="Bustamante C.D."/>
            <person name="Schnell R.J."/>
            <person name="Main D."/>
            <person name="Gilbert D."/>
            <person name="Parida L."/>
            <person name="Kuhn D.N."/>
        </authorList>
    </citation>
    <scope>NUCLEOTIDE SEQUENCE [LARGE SCALE GENOMIC DNA]</scope>
    <source>
        <strain evidence="2">cv. Matina 1-6</strain>
    </source>
</reference>
<dbReference type="InParanoid" id="A0A061GZB3"/>
<organism evidence="1 2">
    <name type="scientific">Theobroma cacao</name>
    <name type="common">Cacao</name>
    <name type="synonym">Cocoa</name>
    <dbReference type="NCBI Taxonomy" id="3641"/>
    <lineage>
        <taxon>Eukaryota</taxon>
        <taxon>Viridiplantae</taxon>
        <taxon>Streptophyta</taxon>
        <taxon>Embryophyta</taxon>
        <taxon>Tracheophyta</taxon>
        <taxon>Spermatophyta</taxon>
        <taxon>Magnoliopsida</taxon>
        <taxon>eudicotyledons</taxon>
        <taxon>Gunneridae</taxon>
        <taxon>Pentapetalae</taxon>
        <taxon>rosids</taxon>
        <taxon>malvids</taxon>
        <taxon>Malvales</taxon>
        <taxon>Malvaceae</taxon>
        <taxon>Byttnerioideae</taxon>
        <taxon>Theobroma</taxon>
    </lineage>
</organism>
<dbReference type="Gramene" id="EOY32734">
    <property type="protein sequence ID" value="EOY32734"/>
    <property type="gene ID" value="TCM_040758"/>
</dbReference>
<dbReference type="AlphaFoldDB" id="A0A061GZB3"/>
<keyword evidence="2" id="KW-1185">Reference proteome</keyword>
<accession>A0A061GZB3</accession>
<proteinExistence type="predicted"/>
<sequence>MGWAVPFSKLRSLRLVVVEGSSPVKDALASKRIGKEWDGVQLFELIKVRMVCWVNVKWPCLNISIEDLVRCSITRINPIVWKANRGVVEWSRPEEGWFKFDTDDSSKDNPNEVGITGNILCDEAENVLWRMRKVVIQISNILSRVPLWVIKHIPRSANHEVDNLAKIGVQRTSDFLVVGFDVQSFGGMCLASYDFVLCFGVVGISFCTGCGFWGREVSYLQVVFGPSGLPLEGGEKGSVTPECIQQSNQVTEASDYNPRSHKSFGSGPLVLCTFYDFTVPSH</sequence>
<evidence type="ECO:0000313" key="1">
    <source>
        <dbReference type="EMBL" id="EOY32734.1"/>
    </source>
</evidence>
<evidence type="ECO:0008006" key="3">
    <source>
        <dbReference type="Google" id="ProtNLM"/>
    </source>
</evidence>
<evidence type="ECO:0000313" key="2">
    <source>
        <dbReference type="Proteomes" id="UP000026915"/>
    </source>
</evidence>
<name>A0A061GZB3_THECC</name>
<dbReference type="HOGENOM" id="CLU_988387_0_0_1"/>